<name>A0AAD5L4E6_PYTIN</name>
<dbReference type="Pfam" id="PF08477">
    <property type="entry name" value="Roc"/>
    <property type="match status" value="1"/>
</dbReference>
<dbReference type="Gene3D" id="3.40.50.300">
    <property type="entry name" value="P-loop containing nucleotide triphosphate hydrolases"/>
    <property type="match status" value="1"/>
</dbReference>
<dbReference type="InterPro" id="IPR027417">
    <property type="entry name" value="P-loop_NTPase"/>
</dbReference>
<gene>
    <name evidence="1" type="ORF">P43SY_011841</name>
</gene>
<dbReference type="Proteomes" id="UP001209570">
    <property type="component" value="Unassembled WGS sequence"/>
</dbReference>
<comment type="caution">
    <text evidence="1">The sequence shown here is derived from an EMBL/GenBank/DDBJ whole genome shotgun (WGS) entry which is preliminary data.</text>
</comment>
<reference evidence="1" key="1">
    <citation type="submission" date="2021-12" db="EMBL/GenBank/DDBJ databases">
        <title>Prjna785345.</title>
        <authorList>
            <person name="Rujirawat T."/>
            <person name="Krajaejun T."/>
        </authorList>
    </citation>
    <scope>NUCLEOTIDE SEQUENCE</scope>
    <source>
        <strain evidence="1">Pi057C3</strain>
    </source>
</reference>
<proteinExistence type="predicted"/>
<keyword evidence="2" id="KW-1185">Reference proteome</keyword>
<dbReference type="EMBL" id="JAKCXM010005063">
    <property type="protein sequence ID" value="KAJ0389061.1"/>
    <property type="molecule type" value="Genomic_DNA"/>
</dbReference>
<dbReference type="SUPFAM" id="SSF52540">
    <property type="entry name" value="P-loop containing nucleoside triphosphate hydrolases"/>
    <property type="match status" value="1"/>
</dbReference>
<protein>
    <submittedName>
        <fullName evidence="1">Uncharacterized protein</fullName>
    </submittedName>
</protein>
<accession>A0AAD5L4E6</accession>
<dbReference type="AlphaFoldDB" id="A0AAD5L4E6"/>
<sequence>MFSWSFDPADNQRYAVTLWDFAGQDEYQSAHSLFFTRRTVYLQCVNLQAYAEALRSSETSDDPETQMTQFVETNVLKWIRVVCAYYPAACFVFVGTKADLVGHDPQVLRTIGDDLMRRLRRNE</sequence>
<evidence type="ECO:0000313" key="2">
    <source>
        <dbReference type="Proteomes" id="UP001209570"/>
    </source>
</evidence>
<evidence type="ECO:0000313" key="1">
    <source>
        <dbReference type="EMBL" id="KAJ0389061.1"/>
    </source>
</evidence>
<organism evidence="1 2">
    <name type="scientific">Pythium insidiosum</name>
    <name type="common">Pythiosis disease agent</name>
    <dbReference type="NCBI Taxonomy" id="114742"/>
    <lineage>
        <taxon>Eukaryota</taxon>
        <taxon>Sar</taxon>
        <taxon>Stramenopiles</taxon>
        <taxon>Oomycota</taxon>
        <taxon>Peronosporomycetes</taxon>
        <taxon>Pythiales</taxon>
        <taxon>Pythiaceae</taxon>
        <taxon>Pythium</taxon>
    </lineage>
</organism>